<keyword evidence="6" id="KW-1185">Reference proteome</keyword>
<reference evidence="5 6" key="1">
    <citation type="submission" date="2018-06" db="EMBL/GenBank/DDBJ databases">
        <title>Phytoactinopolyspora halophila sp. nov., a novel halophilic actinomycete isolated from a saline soil in China.</title>
        <authorList>
            <person name="Tang S.-K."/>
        </authorList>
    </citation>
    <scope>NUCLEOTIDE SEQUENCE [LARGE SCALE GENOMIC DNA]</scope>
    <source>
        <strain evidence="5 6">YIM 96934</strain>
    </source>
</reference>
<dbReference type="CDD" id="cd06358">
    <property type="entry name" value="PBP1_NHase"/>
    <property type="match status" value="1"/>
</dbReference>
<name>A0A329QR26_9ACTN</name>
<dbReference type="InterPro" id="IPR028081">
    <property type="entry name" value="Leu-bd"/>
</dbReference>
<evidence type="ECO:0000313" key="6">
    <source>
        <dbReference type="Proteomes" id="UP000250462"/>
    </source>
</evidence>
<dbReference type="PANTHER" id="PTHR47628">
    <property type="match status" value="1"/>
</dbReference>
<dbReference type="OrthoDB" id="7337537at2"/>
<feature type="domain" description="Leucine-binding protein" evidence="4">
    <location>
        <begin position="49"/>
        <end position="385"/>
    </location>
</feature>
<feature type="region of interest" description="Disordered" evidence="3">
    <location>
        <begin position="1"/>
        <end position="27"/>
    </location>
</feature>
<evidence type="ECO:0000313" key="5">
    <source>
        <dbReference type="EMBL" id="RAW14800.1"/>
    </source>
</evidence>
<evidence type="ECO:0000259" key="4">
    <source>
        <dbReference type="Pfam" id="PF13458"/>
    </source>
</evidence>
<comment type="caution">
    <text evidence="5">The sequence shown here is derived from an EMBL/GenBank/DDBJ whole genome shotgun (WGS) entry which is preliminary data.</text>
</comment>
<keyword evidence="2" id="KW-0732">Signal</keyword>
<dbReference type="EMBL" id="QMIG01000007">
    <property type="protein sequence ID" value="RAW14800.1"/>
    <property type="molecule type" value="Genomic_DNA"/>
</dbReference>
<dbReference type="InterPro" id="IPR028082">
    <property type="entry name" value="Peripla_BP_I"/>
</dbReference>
<gene>
    <name evidence="5" type="ORF">DPM12_09915</name>
</gene>
<evidence type="ECO:0000256" key="1">
    <source>
        <dbReference type="ARBA" id="ARBA00010062"/>
    </source>
</evidence>
<evidence type="ECO:0000256" key="2">
    <source>
        <dbReference type="ARBA" id="ARBA00022729"/>
    </source>
</evidence>
<accession>A0A329QR26</accession>
<protein>
    <recommendedName>
        <fullName evidence="4">Leucine-binding protein domain-containing protein</fullName>
    </recommendedName>
</protein>
<organism evidence="5 6">
    <name type="scientific">Phytoactinopolyspora halophila</name>
    <dbReference type="NCBI Taxonomy" id="1981511"/>
    <lineage>
        <taxon>Bacteria</taxon>
        <taxon>Bacillati</taxon>
        <taxon>Actinomycetota</taxon>
        <taxon>Actinomycetes</taxon>
        <taxon>Jiangellales</taxon>
        <taxon>Jiangellaceae</taxon>
        <taxon>Phytoactinopolyspora</taxon>
    </lineage>
</organism>
<dbReference type="PANTHER" id="PTHR47628:SF1">
    <property type="entry name" value="ALIPHATIC AMIDASE EXPRESSION-REGULATING PROTEIN"/>
    <property type="match status" value="1"/>
</dbReference>
<evidence type="ECO:0000256" key="3">
    <source>
        <dbReference type="SAM" id="MobiDB-lite"/>
    </source>
</evidence>
<dbReference type="Proteomes" id="UP000250462">
    <property type="component" value="Unassembled WGS sequence"/>
</dbReference>
<comment type="similarity">
    <text evidence="1">Belongs to the leucine-binding protein family.</text>
</comment>
<dbReference type="Pfam" id="PF13458">
    <property type="entry name" value="Peripla_BP_6"/>
    <property type="match status" value="1"/>
</dbReference>
<sequence length="401" mass="43263">MSTISSSSDHDAGVPWHVDVPRPPADRTVYRSNTLRLSPASGSRGRHATVNVGLVIPMHGPAGIFGLSCTACAVLAGEEINDEGGLLGREVRLVPIDGAGPPDAVANRVDSMVRSGAVDAITGWHLSHVRRAIVTRLRGGVPYVYSSLYEGGERHPGVFLAGETPERQIGPALSWLSQQMGIRRWAVVGDDYVWPRGSADAVYDFVGLLDLKITDELFVPLGQHDFSPVIERLRRSSAQGILMLLVGQDAVHFNRAFAAAGLDQRMVRLSSLMDENMLLASGAEATGGLFSAAGYFGDLATADALDLLGRYTRRFGPEAPVLNSMGESCYEAMRLLATLVQRTGSLDVRGLLRTAREPVGFHGPRGSVHLEDRHLRQRVYLARADGTVFDVVTQLPRLPNA</sequence>
<proteinExistence type="inferred from homology"/>
<dbReference type="AlphaFoldDB" id="A0A329QR26"/>
<dbReference type="Gene3D" id="3.40.50.2300">
    <property type="match status" value="2"/>
</dbReference>
<dbReference type="SUPFAM" id="SSF53822">
    <property type="entry name" value="Periplasmic binding protein-like I"/>
    <property type="match status" value="1"/>
</dbReference>